<dbReference type="InterPro" id="IPR047804">
    <property type="entry name" value="C69_dipept_A-like"/>
</dbReference>
<proteinExistence type="inferred from homology"/>
<dbReference type="NCBIfam" id="NF033678">
    <property type="entry name" value="C69_fam_dipept"/>
    <property type="match status" value="1"/>
</dbReference>
<keyword evidence="4 6" id="KW-0378">Hydrolase</keyword>
<dbReference type="Proteomes" id="UP000500741">
    <property type="component" value="Chromosome"/>
</dbReference>
<evidence type="ECO:0000256" key="6">
    <source>
        <dbReference type="RuleBase" id="RU364089"/>
    </source>
</evidence>
<comment type="catalytic activity">
    <reaction evidence="1">
        <text>an L-aminoacyl-L-amino acid + H2O = 2 an L-alpha-amino acid</text>
        <dbReference type="Rhea" id="RHEA:48940"/>
        <dbReference type="ChEBI" id="CHEBI:15377"/>
        <dbReference type="ChEBI" id="CHEBI:59869"/>
        <dbReference type="ChEBI" id="CHEBI:77460"/>
        <dbReference type="EC" id="3.4.13.19"/>
    </reaction>
</comment>
<evidence type="ECO:0000256" key="1">
    <source>
        <dbReference type="ARBA" id="ARBA00001670"/>
    </source>
</evidence>
<gene>
    <name evidence="7" type="ORF">G7084_01840</name>
</gene>
<dbReference type="InterPro" id="IPR005322">
    <property type="entry name" value="Peptidase_C69"/>
</dbReference>
<dbReference type="PANTHER" id="PTHR12994">
    <property type="entry name" value="SECERNIN"/>
    <property type="match status" value="1"/>
</dbReference>
<dbReference type="Gene3D" id="3.60.60.10">
    <property type="entry name" value="Penicillin V Acylase, Chain A"/>
    <property type="match status" value="1"/>
</dbReference>
<reference evidence="7 8" key="1">
    <citation type="submission" date="2020-03" db="EMBL/GenBank/DDBJ databases">
        <title>Weissella sp. nov., isolated from Cybister lewisianus.</title>
        <authorList>
            <person name="Hyun D.-W."/>
            <person name="Bae J.-W."/>
        </authorList>
    </citation>
    <scope>NUCLEOTIDE SEQUENCE [LARGE SCALE GENOMIC DNA]</scope>
    <source>
        <strain evidence="7 8">HDW19</strain>
    </source>
</reference>
<accession>A0A6G8AYN9</accession>
<dbReference type="KEGG" id="wco:G7084_01840"/>
<evidence type="ECO:0000313" key="8">
    <source>
        <dbReference type="Proteomes" id="UP000500741"/>
    </source>
</evidence>
<keyword evidence="5 6" id="KW-0224">Dipeptidase</keyword>
<evidence type="ECO:0000256" key="5">
    <source>
        <dbReference type="ARBA" id="ARBA00022997"/>
    </source>
</evidence>
<dbReference type="Pfam" id="PF03577">
    <property type="entry name" value="Peptidase_C69"/>
    <property type="match status" value="1"/>
</dbReference>
<protein>
    <recommendedName>
        <fullName evidence="6">Dipeptidase</fullName>
        <ecNumber evidence="6">3.4.-.-</ecNumber>
    </recommendedName>
</protein>
<dbReference type="AlphaFoldDB" id="A0A6G8AYN9"/>
<dbReference type="GO" id="GO:0070004">
    <property type="term" value="F:cysteine-type exopeptidase activity"/>
    <property type="evidence" value="ECO:0007669"/>
    <property type="project" value="InterPro"/>
</dbReference>
<dbReference type="RefSeq" id="WP_166009518.1">
    <property type="nucleotide sequence ID" value="NZ_CP049888.1"/>
</dbReference>
<evidence type="ECO:0000256" key="4">
    <source>
        <dbReference type="ARBA" id="ARBA00022801"/>
    </source>
</evidence>
<dbReference type="GO" id="GO:0006508">
    <property type="term" value="P:proteolysis"/>
    <property type="evidence" value="ECO:0007669"/>
    <property type="project" value="UniProtKB-KW"/>
</dbReference>
<sequence length="474" mass="53028">MEYNKAELSACTSILVGKKATIDGSTMIGRNEDAQASWPKHFVVHPHIEHTTAQTFVSKANGFKMSLPQEQFKYTATPEWTTKEGLFEEDGFNEYGVAMSATESAYANETVLGADPLVEDGIGEEAMVTVVLPYVKSARDGVARLGAIVEEYGTCETNGILFSDDDEVWYMETGTGHYWVAQRIPDDSYAVVANQLAIQTIDFADSDNFMFADQIAEFVETNHLNPNPQTFNFRKIFGTQTLSDEHYSTPRVWWGQQQFSGFTDESPMSEELAFIKKANRLLSIDDVKMYLSSHFEKTPYDPMNESSQNHLFRPISLAKTQESHILQHRPNLDPTVACVQWIAMGVSAQSVYVPFYLGIDETPEAYQLGTLPYDGNSAYWVYKLVSVLVDGHYKEFGKQLQATQKQVNITLNKGLRDADQQAQSLAGVELTKFLTQTGVALSNQALSAYRKLTADIITASTDFSRLNFKTDLNL</sequence>
<comment type="similarity">
    <text evidence="2 6">Belongs to the peptidase C69 family.</text>
</comment>
<name>A0A6G8AYN9_9LACO</name>
<dbReference type="EMBL" id="CP049888">
    <property type="protein sequence ID" value="QIL50174.1"/>
    <property type="molecule type" value="Genomic_DNA"/>
</dbReference>
<evidence type="ECO:0000256" key="2">
    <source>
        <dbReference type="ARBA" id="ARBA00007225"/>
    </source>
</evidence>
<keyword evidence="8" id="KW-1185">Reference proteome</keyword>
<dbReference type="PANTHER" id="PTHR12994:SF17">
    <property type="entry name" value="LD30995P"/>
    <property type="match status" value="1"/>
</dbReference>
<evidence type="ECO:0000313" key="7">
    <source>
        <dbReference type="EMBL" id="QIL50174.1"/>
    </source>
</evidence>
<dbReference type="GO" id="GO:0016805">
    <property type="term" value="F:dipeptidase activity"/>
    <property type="evidence" value="ECO:0007669"/>
    <property type="project" value="UniProtKB-KW"/>
</dbReference>
<keyword evidence="3 6" id="KW-0645">Protease</keyword>
<dbReference type="EC" id="3.4.-.-" evidence="6"/>
<organism evidence="7 8">
    <name type="scientific">Weissella coleopterorum</name>
    <dbReference type="NCBI Taxonomy" id="2714949"/>
    <lineage>
        <taxon>Bacteria</taxon>
        <taxon>Bacillati</taxon>
        <taxon>Bacillota</taxon>
        <taxon>Bacilli</taxon>
        <taxon>Lactobacillales</taxon>
        <taxon>Lactobacillaceae</taxon>
        <taxon>Weissella</taxon>
    </lineage>
</organism>
<evidence type="ECO:0000256" key="3">
    <source>
        <dbReference type="ARBA" id="ARBA00022670"/>
    </source>
</evidence>